<dbReference type="SUPFAM" id="SSF50129">
    <property type="entry name" value="GroES-like"/>
    <property type="match status" value="1"/>
</dbReference>
<evidence type="ECO:0000313" key="3">
    <source>
        <dbReference type="EMBL" id="MBB5018601.1"/>
    </source>
</evidence>
<sequence>MTALVNYQIVLNRRPVGEPTPEDFRMVEQPMPTPGPDEVLLKVLYLSIDPYMRGRMSDAESYATPVPLNGVMVGGTVARVEVSNHPNFQAGDLVLSMSGWQSYAVAHGSHLTKLGNTLPRPSYALGLLGMPGITAYMGLLDIGQPKAGETVVVASASGAVGSMVGQIAKLQGCRVVGIAGGDKKCRYVTEELGFDVCLDHRAPDFAQQLAQACPDGIDVYFENVGGAVFDAVMPLLNPKARIPVCGLISQYNATSLPGGPDRLSLLARTILVKRIRMQGFIVFDDYWHRYGEFFQQMSQWVAEGKVKLLEDCVEGLENAPQALIGLLRGDNFGKVVVQVARDL</sequence>
<dbReference type="Gene3D" id="3.40.50.720">
    <property type="entry name" value="NAD(P)-binding Rossmann-like Domain"/>
    <property type="match status" value="1"/>
</dbReference>
<dbReference type="Pfam" id="PF16884">
    <property type="entry name" value="ADH_N_2"/>
    <property type="match status" value="1"/>
</dbReference>
<dbReference type="InterPro" id="IPR036291">
    <property type="entry name" value="NAD(P)-bd_dom_sf"/>
</dbReference>
<dbReference type="InterPro" id="IPR020843">
    <property type="entry name" value="ER"/>
</dbReference>
<dbReference type="RefSeq" id="WP_184038132.1">
    <property type="nucleotide sequence ID" value="NZ_JACHHY010000010.1"/>
</dbReference>
<evidence type="ECO:0000313" key="4">
    <source>
        <dbReference type="Proteomes" id="UP000575898"/>
    </source>
</evidence>
<dbReference type="Pfam" id="PF00107">
    <property type="entry name" value="ADH_zinc_N"/>
    <property type="match status" value="1"/>
</dbReference>
<accession>A0A840MTS8</accession>
<evidence type="ECO:0000259" key="2">
    <source>
        <dbReference type="SMART" id="SM00829"/>
    </source>
</evidence>
<dbReference type="Proteomes" id="UP000575898">
    <property type="component" value="Unassembled WGS sequence"/>
</dbReference>
<name>A0A840MTS8_9PROT</name>
<dbReference type="SUPFAM" id="SSF51735">
    <property type="entry name" value="NAD(P)-binding Rossmann-fold domains"/>
    <property type="match status" value="1"/>
</dbReference>
<dbReference type="EMBL" id="JACHHY010000010">
    <property type="protein sequence ID" value="MBB5018601.1"/>
    <property type="molecule type" value="Genomic_DNA"/>
</dbReference>
<protein>
    <recommendedName>
        <fullName evidence="2">Enoyl reductase (ER) domain-containing protein</fullName>
    </recommendedName>
</protein>
<comment type="caution">
    <text evidence="3">The sequence shown here is derived from an EMBL/GenBank/DDBJ whole genome shotgun (WGS) entry which is preliminary data.</text>
</comment>
<evidence type="ECO:0000256" key="1">
    <source>
        <dbReference type="ARBA" id="ARBA00023002"/>
    </source>
</evidence>
<gene>
    <name evidence="3" type="ORF">HNQ59_001892</name>
</gene>
<dbReference type="InterPro" id="IPR013149">
    <property type="entry name" value="ADH-like_C"/>
</dbReference>
<dbReference type="GO" id="GO:0016628">
    <property type="term" value="F:oxidoreductase activity, acting on the CH-CH group of donors, NAD or NADP as acceptor"/>
    <property type="evidence" value="ECO:0007669"/>
    <property type="project" value="InterPro"/>
</dbReference>
<dbReference type="SMART" id="SM00829">
    <property type="entry name" value="PKS_ER"/>
    <property type="match status" value="1"/>
</dbReference>
<feature type="domain" description="Enoyl reductase (ER)" evidence="2">
    <location>
        <begin position="19"/>
        <end position="337"/>
    </location>
</feature>
<reference evidence="3 4" key="1">
    <citation type="submission" date="2020-08" db="EMBL/GenBank/DDBJ databases">
        <title>Genomic Encyclopedia of Type Strains, Phase IV (KMG-IV): sequencing the most valuable type-strain genomes for metagenomic binning, comparative biology and taxonomic classification.</title>
        <authorList>
            <person name="Goeker M."/>
        </authorList>
    </citation>
    <scope>NUCLEOTIDE SEQUENCE [LARGE SCALE GENOMIC DNA]</scope>
    <source>
        <strain evidence="3 4">DSM 27165</strain>
    </source>
</reference>
<dbReference type="InterPro" id="IPR011032">
    <property type="entry name" value="GroES-like_sf"/>
</dbReference>
<proteinExistence type="predicted"/>
<keyword evidence="4" id="KW-1185">Reference proteome</keyword>
<dbReference type="AlphaFoldDB" id="A0A840MTS8"/>
<organism evidence="3 4">
    <name type="scientific">Chitinivorax tropicus</name>
    <dbReference type="NCBI Taxonomy" id="714531"/>
    <lineage>
        <taxon>Bacteria</taxon>
        <taxon>Pseudomonadati</taxon>
        <taxon>Pseudomonadota</taxon>
        <taxon>Betaproteobacteria</taxon>
        <taxon>Chitinivorax</taxon>
    </lineage>
</organism>
<dbReference type="Gene3D" id="3.90.180.10">
    <property type="entry name" value="Medium-chain alcohol dehydrogenases, catalytic domain"/>
    <property type="match status" value="1"/>
</dbReference>
<dbReference type="PANTHER" id="PTHR43205">
    <property type="entry name" value="PROSTAGLANDIN REDUCTASE"/>
    <property type="match status" value="1"/>
</dbReference>
<dbReference type="InterPro" id="IPR045010">
    <property type="entry name" value="MDR_fam"/>
</dbReference>
<dbReference type="FunFam" id="3.40.50.720:FF:000121">
    <property type="entry name" value="Prostaglandin reductase 2"/>
    <property type="match status" value="1"/>
</dbReference>
<keyword evidence="1" id="KW-0560">Oxidoreductase</keyword>
<dbReference type="CDD" id="cd05288">
    <property type="entry name" value="PGDH"/>
    <property type="match status" value="1"/>
</dbReference>
<dbReference type="InterPro" id="IPR041694">
    <property type="entry name" value="ADH_N_2"/>
</dbReference>
<dbReference type="PANTHER" id="PTHR43205:SF7">
    <property type="entry name" value="PROSTAGLANDIN REDUCTASE 1"/>
    <property type="match status" value="1"/>
</dbReference>